<feature type="domain" description="NADH:flavin oxidoreductase/NADH oxidase N-terminal" evidence="1">
    <location>
        <begin position="4"/>
        <end position="335"/>
    </location>
</feature>
<dbReference type="SUPFAM" id="SSF51395">
    <property type="entry name" value="FMN-linked oxidoreductases"/>
    <property type="match status" value="1"/>
</dbReference>
<dbReference type="InterPro" id="IPR001155">
    <property type="entry name" value="OxRdtase_FMN_N"/>
</dbReference>
<dbReference type="InterPro" id="IPR045247">
    <property type="entry name" value="Oye-like"/>
</dbReference>
<dbReference type="InterPro" id="IPR013785">
    <property type="entry name" value="Aldolase_TIM"/>
</dbReference>
<gene>
    <name evidence="2" type="ORF">JNE38_23560</name>
</gene>
<protein>
    <submittedName>
        <fullName evidence="2">Alkene reductase</fullName>
    </submittedName>
</protein>
<accession>A0ABX7FLA3</accession>
<reference evidence="2 3" key="1">
    <citation type="submission" date="2021-01" db="EMBL/GenBank/DDBJ databases">
        <title>Identification of strong promoters based on the transcriptome of Brevibacillus choshinensis.</title>
        <authorList>
            <person name="Yao D."/>
            <person name="Zhang K."/>
            <person name="Wu J."/>
        </authorList>
    </citation>
    <scope>NUCLEOTIDE SEQUENCE [LARGE SCALE GENOMIC DNA]</scope>
    <source>
        <strain evidence="2 3">HPD31-SP3</strain>
    </source>
</reference>
<evidence type="ECO:0000313" key="2">
    <source>
        <dbReference type="EMBL" id="QRG66474.1"/>
    </source>
</evidence>
<sequence>MNSELLQPTRIGSWHLRTRIVMAPMTRGFAHDATGTVGEEVVSYYQRRAHDGIGLIITEGITPSPRGKGTFGVPGLYMKEHANAWRKVTEAVHEEGGTIVAQLWHVGRLTHPDLTGGLAPLAPSALQAEGLVHRLRKPYAMPEAMTIGEIREVVHQYRQAAMHAVDAGFDGIEIHGAHGYLIDQFASEITNRRTDCYGNERAGRLLLMKEILATVGEVVGMERLILRFSELKDDLPDYRWLDPEVEIEAYLGAFREVGLRILHPSTNTFLQPISGGLTLHEHVRDRWDGTLIGVGGLSTSSATDAIRSGVIDLAAFGRPLLANPDFVQRLRAGMPLVPYEPAIHLKHLL</sequence>
<evidence type="ECO:0000313" key="3">
    <source>
        <dbReference type="Proteomes" id="UP000596248"/>
    </source>
</evidence>
<evidence type="ECO:0000259" key="1">
    <source>
        <dbReference type="Pfam" id="PF00724"/>
    </source>
</evidence>
<dbReference type="PANTHER" id="PTHR22893:SF91">
    <property type="entry name" value="NADPH DEHYDROGENASE 2-RELATED"/>
    <property type="match status" value="1"/>
</dbReference>
<name>A0ABX7FLA3_BRECH</name>
<dbReference type="Proteomes" id="UP000596248">
    <property type="component" value="Chromosome"/>
</dbReference>
<dbReference type="EMBL" id="CP069127">
    <property type="protein sequence ID" value="QRG66474.1"/>
    <property type="molecule type" value="Genomic_DNA"/>
</dbReference>
<dbReference type="Pfam" id="PF00724">
    <property type="entry name" value="Oxidored_FMN"/>
    <property type="match status" value="1"/>
</dbReference>
<proteinExistence type="predicted"/>
<dbReference type="PANTHER" id="PTHR22893">
    <property type="entry name" value="NADH OXIDOREDUCTASE-RELATED"/>
    <property type="match status" value="1"/>
</dbReference>
<dbReference type="RefSeq" id="WP_203353540.1">
    <property type="nucleotide sequence ID" value="NZ_CP069127.1"/>
</dbReference>
<dbReference type="Gene3D" id="3.20.20.70">
    <property type="entry name" value="Aldolase class I"/>
    <property type="match status" value="1"/>
</dbReference>
<organism evidence="2 3">
    <name type="scientific">Brevibacillus choshinensis</name>
    <dbReference type="NCBI Taxonomy" id="54911"/>
    <lineage>
        <taxon>Bacteria</taxon>
        <taxon>Bacillati</taxon>
        <taxon>Bacillota</taxon>
        <taxon>Bacilli</taxon>
        <taxon>Bacillales</taxon>
        <taxon>Paenibacillaceae</taxon>
        <taxon>Brevibacillus</taxon>
    </lineage>
</organism>
<keyword evidence="3" id="KW-1185">Reference proteome</keyword>